<dbReference type="PANTHER" id="PTHR28208">
    <property type="entry name" value="PHOSPHATIDATE PHOSPHATASE APP1"/>
    <property type="match status" value="1"/>
</dbReference>
<reference evidence="2" key="2">
    <citation type="journal article" date="2023" name="IMA Fungus">
        <title>Comparative genomic study of the Penicillium genus elucidates a diverse pangenome and 15 lateral gene transfer events.</title>
        <authorList>
            <person name="Petersen C."/>
            <person name="Sorensen T."/>
            <person name="Nielsen M.R."/>
            <person name="Sondergaard T.E."/>
            <person name="Sorensen J.L."/>
            <person name="Fitzpatrick D.A."/>
            <person name="Frisvad J.C."/>
            <person name="Nielsen K.L."/>
        </authorList>
    </citation>
    <scope>NUCLEOTIDE SEQUENCE</scope>
    <source>
        <strain evidence="2">IBT 22155</strain>
    </source>
</reference>
<dbReference type="GeneID" id="81406743"/>
<dbReference type="Proteomes" id="UP001149079">
    <property type="component" value="Unassembled WGS sequence"/>
</dbReference>
<evidence type="ECO:0000313" key="2">
    <source>
        <dbReference type="EMBL" id="KAJ5130790.1"/>
    </source>
</evidence>
<sequence length="418" mass="47363">MTSHKPHGTVPSPIKEIHKEAGVHSKSPISAISTERRGSSFSRFIASLFGSKNPLAQPASPRNNTVWLLDNTAYQPVNDSTDEKPTHWHAEVVACIFESESREDVGKLVASIADHIGLDGEVGADAEARHRIEQRVQPFLNQISPSRTVTLQVPVSRTQSHGLGPSDRHGIISQTIDMGDVSVDGIRDGTVLRPRLRDFGDEAVVMSTRFAAPEGWLVISDIDDTIKHTMTLEPTGVMRTTFADVPRPVAGMPELYKYVDRELNPTWFYLSASPYNLYPFLHDFVDEHYCPGTLVLRDYSWMDITGLIKSFTEKTQEYKTERMERIHRWFPRRKVLCIGDSTQKDPEAYAEIYARYPGWIHAIVIRKVTDVAHMEEKNLPERFEEAFKDVPSHLWTVAEDPKEFYDFVDGLGMEEQAL</sequence>
<evidence type="ECO:0000259" key="1">
    <source>
        <dbReference type="Pfam" id="PF09949"/>
    </source>
</evidence>
<gene>
    <name evidence="2" type="ORF">N7515_006829</name>
</gene>
<feature type="domain" description="Phosphatidate phosphatase APP1 catalytic" evidence="1">
    <location>
        <begin position="216"/>
        <end position="367"/>
    </location>
</feature>
<protein>
    <recommendedName>
        <fullName evidence="1">Phosphatidate phosphatase APP1 catalytic domain-containing protein</fullName>
    </recommendedName>
</protein>
<organism evidence="2 3">
    <name type="scientific">Penicillium bovifimosum</name>
    <dbReference type="NCBI Taxonomy" id="126998"/>
    <lineage>
        <taxon>Eukaryota</taxon>
        <taxon>Fungi</taxon>
        <taxon>Dikarya</taxon>
        <taxon>Ascomycota</taxon>
        <taxon>Pezizomycotina</taxon>
        <taxon>Eurotiomycetes</taxon>
        <taxon>Eurotiomycetidae</taxon>
        <taxon>Eurotiales</taxon>
        <taxon>Aspergillaceae</taxon>
        <taxon>Penicillium</taxon>
    </lineage>
</organism>
<dbReference type="GO" id="GO:0030479">
    <property type="term" value="C:actin cortical patch"/>
    <property type="evidence" value="ECO:0007669"/>
    <property type="project" value="TreeGrafter"/>
</dbReference>
<evidence type="ECO:0000313" key="3">
    <source>
        <dbReference type="Proteomes" id="UP001149079"/>
    </source>
</evidence>
<comment type="caution">
    <text evidence="2">The sequence shown here is derived from an EMBL/GenBank/DDBJ whole genome shotgun (WGS) entry which is preliminary data.</text>
</comment>
<reference evidence="2" key="1">
    <citation type="submission" date="2022-11" db="EMBL/GenBank/DDBJ databases">
        <authorList>
            <person name="Petersen C."/>
        </authorList>
    </citation>
    <scope>NUCLEOTIDE SEQUENCE</scope>
    <source>
        <strain evidence="2">IBT 22155</strain>
    </source>
</reference>
<dbReference type="AlphaFoldDB" id="A0A9W9L1J0"/>
<dbReference type="OrthoDB" id="414243at2759"/>
<dbReference type="RefSeq" id="XP_056521169.1">
    <property type="nucleotide sequence ID" value="XM_056667573.1"/>
</dbReference>
<dbReference type="GO" id="GO:0008195">
    <property type="term" value="F:phosphatidate phosphatase activity"/>
    <property type="evidence" value="ECO:0007669"/>
    <property type="project" value="InterPro"/>
</dbReference>
<dbReference type="InterPro" id="IPR052935">
    <property type="entry name" value="Mg2+_PAP"/>
</dbReference>
<dbReference type="EMBL" id="JAPQKL010000005">
    <property type="protein sequence ID" value="KAJ5130790.1"/>
    <property type="molecule type" value="Genomic_DNA"/>
</dbReference>
<name>A0A9W9L1J0_9EURO</name>
<dbReference type="PANTHER" id="PTHR28208:SF1">
    <property type="entry name" value="FILAMENT ORGANIZATION PROTEIN APP1-LIKE, PUTATIVE (AFU_ORTHOLOGUE AFUA_1G06650)-RELATED"/>
    <property type="match status" value="1"/>
</dbReference>
<keyword evidence="3" id="KW-1185">Reference proteome</keyword>
<dbReference type="Pfam" id="PF09949">
    <property type="entry name" value="APP1_cat"/>
    <property type="match status" value="1"/>
</dbReference>
<accession>A0A9W9L1J0</accession>
<proteinExistence type="predicted"/>
<dbReference type="InterPro" id="IPR019236">
    <property type="entry name" value="APP1_cat"/>
</dbReference>